<dbReference type="Gene3D" id="2.10.270.10">
    <property type="entry name" value="Cholin Binding"/>
    <property type="match status" value="3"/>
</dbReference>
<keyword evidence="5" id="KW-1185">Reference proteome</keyword>
<sequence length="462" mass="52369">MGKKTRCIAFVLIIGLGVLWTSFSGLAATKPIHTVNIKINSDLQPGSHLPSIHIGSGSAPDGGIMVDKGNSRYTVTAAQWLDKGSSYVLEAASEPQMRVTLEPEDVSEYYFLASYKESNVKISGGSFVSARRDGDNLLVTLRVRPVKGEFNPPKDAYWNENNLGEARWTAPENDSGCYELQLLRDNKNVYRVSQTTSRSYNFYPYMTEKGDYTFKVRTIPKTDAQKKYGSKSDYVESGELQITDRYVSDGKGQQKNGAAAVSGTREKVGWFRDENGWRYRYPDGSLCRSKWSEIDGLWYYFDENGRMMTGWQNIGGSSYYLHGNGQMAVGWTKIDGKWYYLRTETEDGRYPAGSMVSGGWRVIGPYYYYFNEDGSLYTGWLKYGGKWYYLNTVDNSLQGAMFTGWIKRDGKTYFTDSNGEMLEGWSQIDGSWYYFYPGSGEMAFSTWVDGAYLDADGIWRQQ</sequence>
<feature type="signal peptide" evidence="3">
    <location>
        <begin position="1"/>
        <end position="27"/>
    </location>
</feature>
<dbReference type="EMBL" id="VUMD01000010">
    <property type="protein sequence ID" value="MSS37344.1"/>
    <property type="molecule type" value="Genomic_DNA"/>
</dbReference>
<feature type="repeat" description="Cell wall-binding" evidence="2">
    <location>
        <begin position="288"/>
        <end position="307"/>
    </location>
</feature>
<accession>A0A7X2TCV3</accession>
<name>A0A7X2TCV3_9CLOT</name>
<comment type="caution">
    <text evidence="4">The sequence shown here is derived from an EMBL/GenBank/DDBJ whole genome shotgun (WGS) entry which is preliminary data.</text>
</comment>
<reference evidence="4 5" key="1">
    <citation type="submission" date="2019-08" db="EMBL/GenBank/DDBJ databases">
        <title>In-depth cultivation of the pig gut microbiome towards novel bacterial diversity and tailored functional studies.</title>
        <authorList>
            <person name="Wylensek D."/>
            <person name="Hitch T.C.A."/>
            <person name="Clavel T."/>
        </authorList>
    </citation>
    <scope>NUCLEOTIDE SEQUENCE [LARGE SCALE GENOMIC DNA]</scope>
    <source>
        <strain evidence="4 5">WCA-389-WT-23D1</strain>
    </source>
</reference>
<evidence type="ECO:0000256" key="1">
    <source>
        <dbReference type="ARBA" id="ARBA00022737"/>
    </source>
</evidence>
<keyword evidence="1" id="KW-0677">Repeat</keyword>
<dbReference type="AlphaFoldDB" id="A0A7X2TCV3"/>
<gene>
    <name evidence="4" type="ORF">FYJ39_12350</name>
</gene>
<dbReference type="RefSeq" id="WP_154472772.1">
    <property type="nucleotide sequence ID" value="NZ_DBEWUL010000125.1"/>
</dbReference>
<feature type="repeat" description="Cell wall-binding" evidence="2">
    <location>
        <begin position="308"/>
        <end position="327"/>
    </location>
</feature>
<feature type="chain" id="PRO_5031524624" evidence="3">
    <location>
        <begin position="28"/>
        <end position="462"/>
    </location>
</feature>
<dbReference type="SUPFAM" id="SSF69360">
    <property type="entry name" value="Cell wall binding repeat"/>
    <property type="match status" value="2"/>
</dbReference>
<organism evidence="4 5">
    <name type="scientific">Clostridium porci</name>
    <dbReference type="NCBI Taxonomy" id="2605778"/>
    <lineage>
        <taxon>Bacteria</taxon>
        <taxon>Bacillati</taxon>
        <taxon>Bacillota</taxon>
        <taxon>Clostridia</taxon>
        <taxon>Eubacteriales</taxon>
        <taxon>Clostridiaceae</taxon>
        <taxon>Clostridium</taxon>
    </lineage>
</organism>
<dbReference type="Proteomes" id="UP000429958">
    <property type="component" value="Unassembled WGS sequence"/>
</dbReference>
<evidence type="ECO:0000256" key="3">
    <source>
        <dbReference type="SAM" id="SignalP"/>
    </source>
</evidence>
<protein>
    <submittedName>
        <fullName evidence="4">N-acetylmuramoyl-L-alanine amidase family protein</fullName>
    </submittedName>
</protein>
<evidence type="ECO:0000256" key="2">
    <source>
        <dbReference type="PROSITE-ProRule" id="PRU00591"/>
    </source>
</evidence>
<evidence type="ECO:0000313" key="4">
    <source>
        <dbReference type="EMBL" id="MSS37344.1"/>
    </source>
</evidence>
<dbReference type="InterPro" id="IPR018337">
    <property type="entry name" value="Cell_wall/Cho-bd_repeat"/>
</dbReference>
<dbReference type="Pfam" id="PF19127">
    <property type="entry name" value="Choline_bind_3"/>
    <property type="match status" value="3"/>
</dbReference>
<proteinExistence type="predicted"/>
<dbReference type="Pfam" id="PF01473">
    <property type="entry name" value="Choline_bind_1"/>
    <property type="match status" value="1"/>
</dbReference>
<keyword evidence="3" id="KW-0732">Signal</keyword>
<evidence type="ECO:0000313" key="5">
    <source>
        <dbReference type="Proteomes" id="UP000429958"/>
    </source>
</evidence>
<dbReference type="PROSITE" id="PS51170">
    <property type="entry name" value="CW"/>
    <property type="match status" value="2"/>
</dbReference>